<evidence type="ECO:0000313" key="2">
    <source>
        <dbReference type="Proteomes" id="UP000183567"/>
    </source>
</evidence>
<dbReference type="Proteomes" id="UP000183567">
    <property type="component" value="Unassembled WGS sequence"/>
</dbReference>
<organism evidence="1 2">
    <name type="scientific">Rhizopogon vesiculosus</name>
    <dbReference type="NCBI Taxonomy" id="180088"/>
    <lineage>
        <taxon>Eukaryota</taxon>
        <taxon>Fungi</taxon>
        <taxon>Dikarya</taxon>
        <taxon>Basidiomycota</taxon>
        <taxon>Agaricomycotina</taxon>
        <taxon>Agaricomycetes</taxon>
        <taxon>Agaricomycetidae</taxon>
        <taxon>Boletales</taxon>
        <taxon>Suillineae</taxon>
        <taxon>Rhizopogonaceae</taxon>
        <taxon>Rhizopogon</taxon>
    </lineage>
</organism>
<keyword evidence="2" id="KW-1185">Reference proteome</keyword>
<protein>
    <submittedName>
        <fullName evidence="1">Uncharacterized protein</fullName>
    </submittedName>
</protein>
<proteinExistence type="predicted"/>
<sequence>MYYASRKFIDLIEDATSKWANLDPLAPIKVGDYGMIDKETGEFHAQGNIYNVEFDNNKRAAVLIMYKPRFTHLPNDERITKLLSTRPDEFKGKCVVTQVISCAAYMIYLSDTKKEKFSVSLSGNTSVEPAVDAGGEFSFNISSEAFSGLLRKGGDPKANYIPLYRLQKPRPKFWERLLGCCEEVHDDDMVEKWYDVEPSWDPLDEQGEEDKIYDAEMHGDFDIFSDGYP</sequence>
<dbReference type="AlphaFoldDB" id="A0A1J8QLP8"/>
<reference evidence="1 2" key="1">
    <citation type="submission" date="2016-03" db="EMBL/GenBank/DDBJ databases">
        <title>Comparative genomics of the ectomycorrhizal sister species Rhizopogon vinicolor and Rhizopogon vesiculosus (Basidiomycota: Boletales) reveals a divergence of the mating type B locus.</title>
        <authorList>
            <person name="Mujic A.B."/>
            <person name="Kuo A."/>
            <person name="Tritt A."/>
            <person name="Lipzen A."/>
            <person name="Chen C."/>
            <person name="Johnson J."/>
            <person name="Sharma A."/>
            <person name="Barry K."/>
            <person name="Grigoriev I.V."/>
            <person name="Spatafora J.W."/>
        </authorList>
    </citation>
    <scope>NUCLEOTIDE SEQUENCE [LARGE SCALE GENOMIC DNA]</scope>
    <source>
        <strain evidence="1 2">AM-OR11-056</strain>
    </source>
</reference>
<name>A0A1J8QLP8_9AGAM</name>
<accession>A0A1J8QLP8</accession>
<evidence type="ECO:0000313" key="1">
    <source>
        <dbReference type="EMBL" id="OJA10346.1"/>
    </source>
</evidence>
<comment type="caution">
    <text evidence="1">The sequence shown here is derived from an EMBL/GenBank/DDBJ whole genome shotgun (WGS) entry which is preliminary data.</text>
</comment>
<dbReference type="OrthoDB" id="3269947at2759"/>
<feature type="non-terminal residue" evidence="1">
    <location>
        <position position="229"/>
    </location>
</feature>
<gene>
    <name evidence="1" type="ORF">AZE42_11946</name>
</gene>
<dbReference type="EMBL" id="LVVM01005521">
    <property type="protein sequence ID" value="OJA10346.1"/>
    <property type="molecule type" value="Genomic_DNA"/>
</dbReference>
<dbReference type="STRING" id="180088.A0A1J8QLP8"/>